<accession>A0A424WKQ3</accession>
<dbReference type="OrthoDB" id="8584274at2"/>
<dbReference type="AlphaFoldDB" id="A0A424WKQ3"/>
<reference evidence="1 2" key="1">
    <citation type="submission" date="2018-08" db="EMBL/GenBank/DDBJ databases">
        <title>Achromobacter xylosoxidans Genome sequencing and assembly.</title>
        <authorList>
            <person name="Wang R."/>
            <person name="Rensing C."/>
            <person name="Li Y."/>
        </authorList>
    </citation>
    <scope>NUCLEOTIDE SEQUENCE [LARGE SCALE GENOMIC DNA]</scope>
    <source>
        <strain evidence="1 2">GD003A</strain>
    </source>
</reference>
<evidence type="ECO:0000313" key="1">
    <source>
        <dbReference type="EMBL" id="RPJ93873.1"/>
    </source>
</evidence>
<name>A0A424WKQ3_ALCXX</name>
<protein>
    <submittedName>
        <fullName evidence="1">DUF4123 domain-containing protein</fullName>
    </submittedName>
</protein>
<gene>
    <name evidence="1" type="ORF">DY367_01270</name>
</gene>
<dbReference type="Proteomes" id="UP000285324">
    <property type="component" value="Unassembled WGS sequence"/>
</dbReference>
<organism evidence="1 2">
    <name type="scientific">Alcaligenes xylosoxydans xylosoxydans</name>
    <name type="common">Achromobacter xylosoxidans</name>
    <dbReference type="NCBI Taxonomy" id="85698"/>
    <lineage>
        <taxon>Bacteria</taxon>
        <taxon>Pseudomonadati</taxon>
        <taxon>Pseudomonadota</taxon>
        <taxon>Betaproteobacteria</taxon>
        <taxon>Burkholderiales</taxon>
        <taxon>Alcaligenaceae</taxon>
        <taxon>Achromobacter</taxon>
    </lineage>
</organism>
<sequence>MGPFTSDIQLGEALQRLAASHGESRCCLLLDPLLRPPEEDSEWLGLADELDARTTSVRLAHRNVDSKAWPRLVSLDLARACDADISRVAAGMAIRDWTPESLRLGLGRRIGGWMFGATDAAALAHHLGRAMLQSRPDGGRSLLRLQDPAVLDLVWNLATPGQRQALLGPMHLWVTVDRWARLASYGNGAEPVPGLRDIGPLQFDSDQWSRIETSAAINRAWRVVAGQAAAISDETLAQAAACVRRGAARGLLDPRDWEAMAIRALTAHPAFDQHPRLAALLDAREPDVGFARLVMDLTEADWTAIARDCRQSRPAHHQVREEE</sequence>
<comment type="caution">
    <text evidence="1">The sequence shown here is derived from an EMBL/GenBank/DDBJ whole genome shotgun (WGS) entry which is preliminary data.</text>
</comment>
<evidence type="ECO:0000313" key="2">
    <source>
        <dbReference type="Proteomes" id="UP000285324"/>
    </source>
</evidence>
<proteinExistence type="predicted"/>
<dbReference type="EMBL" id="QVXO01000001">
    <property type="protein sequence ID" value="RPJ93873.1"/>
    <property type="molecule type" value="Genomic_DNA"/>
</dbReference>